<organism evidence="2">
    <name type="scientific">Histophilus somni (strain 129Pt)</name>
    <name type="common">Haemophilus somnus</name>
    <dbReference type="NCBI Taxonomy" id="205914"/>
    <lineage>
        <taxon>Bacteria</taxon>
        <taxon>Pseudomonadati</taxon>
        <taxon>Pseudomonadota</taxon>
        <taxon>Gammaproteobacteria</taxon>
        <taxon>Pasteurellales</taxon>
        <taxon>Pasteurellaceae</taxon>
        <taxon>Histophilus</taxon>
    </lineage>
</organism>
<dbReference type="PANTHER" id="PTHR43767">
    <property type="entry name" value="LONG-CHAIN-FATTY-ACID--COA LIGASE"/>
    <property type="match status" value="1"/>
</dbReference>
<dbReference type="HOGENOM" id="CLU_026234_0_1_6"/>
<dbReference type="Gene3D" id="3.30.300.30">
    <property type="match status" value="1"/>
</dbReference>
<evidence type="ECO:0000313" key="2">
    <source>
        <dbReference type="EMBL" id="ABI24393.1"/>
    </source>
</evidence>
<accession>Q0I109</accession>
<name>Q0I109_HISS1</name>
<dbReference type="eggNOG" id="COG0318">
    <property type="taxonomic scope" value="Bacteria"/>
</dbReference>
<dbReference type="Pfam" id="PF00501">
    <property type="entry name" value="AMP-binding"/>
    <property type="match status" value="1"/>
</dbReference>
<reference evidence="2" key="1">
    <citation type="submission" date="2006-08" db="EMBL/GenBank/DDBJ databases">
        <title>Complete genome sequence of Haemophilus somnus 129PT.</title>
        <authorList>
            <person name="Copeland A."/>
            <person name="Lucas S."/>
            <person name="Lapidus A."/>
            <person name="Barry K."/>
            <person name="Glavina del Rio T."/>
            <person name="Hammon N."/>
            <person name="Dalin E."/>
            <person name="Tice H."/>
            <person name="Pitluck S."/>
            <person name="Brettin T.S."/>
            <person name="Bruce D."/>
            <person name="Challacombe J.F."/>
            <person name="Chertkov O."/>
            <person name="Detter J.C."/>
            <person name="Gilna P."/>
            <person name="Han S."/>
            <person name="Misra M."/>
            <person name="Tapia R."/>
            <person name="Thayer N.N."/>
            <person name="Xie G."/>
            <person name="Inzana T.J."/>
            <person name="Duncan A.J."/>
            <person name="Siddaramppa S."/>
            <person name="Richardson P."/>
        </authorList>
    </citation>
    <scope>NUCLEOTIDE SEQUENCE</scope>
    <source>
        <strain evidence="2">129PT</strain>
    </source>
</reference>
<dbReference type="InterPro" id="IPR042099">
    <property type="entry name" value="ANL_N_sf"/>
</dbReference>
<dbReference type="EMBL" id="CP000436">
    <property type="protein sequence ID" value="ABI24393.1"/>
    <property type="molecule type" value="Genomic_DNA"/>
</dbReference>
<dbReference type="InterPro" id="IPR050237">
    <property type="entry name" value="ATP-dep_AMP-bd_enzyme"/>
</dbReference>
<protein>
    <submittedName>
        <fullName evidence="2">Conserved acyl-coenzyme A synthetase-related protein</fullName>
    </submittedName>
</protein>
<dbReference type="InterPro" id="IPR045851">
    <property type="entry name" value="AMP-bd_C_sf"/>
</dbReference>
<sequence length="427" mass="48948">MDNQHNQGDDTDFALRCQQIRQQLEEERVKAVGLWLDNADQFACVLLACLNAKVNVLLPPNLLNENLEWLEQHSALLFDKKMIEQFGRLQKIQKIQPLLDKQNESEIWLKTSGSSGQAKIIKKTAKQMWRESQALVSVLPFNANEQISVIGSVSLQHLYGLTFRIFLPLQMGWKLGGEQLHYPEYLLAESRHYRTLWISSPALLSHLNLASLDQHVQIAGIISSGGALPEQTALALREELPCPVIEIYGSTETGAIAFRQQTGGLWQAMPNTRLGLNDEEALWVENAWIVGREQTADAVQFSEHGFELLGRIDRIIKLGDKRLSLVKIEQDLLKHCFVQDCYIALHCLHQRPLAWVALNKEGIAYFKQQGRQAVISQFRQHLRLTQEKFALPRYWRFTDKLPRNNQSKISRLDFEKICTALEYEVFV</sequence>
<dbReference type="InterPro" id="IPR000873">
    <property type="entry name" value="AMP-dep_synth/lig_dom"/>
</dbReference>
<dbReference type="KEGG" id="hso:HS_0115"/>
<dbReference type="Gene3D" id="3.40.50.12780">
    <property type="entry name" value="N-terminal domain of ligase-like"/>
    <property type="match status" value="1"/>
</dbReference>
<dbReference type="PANTHER" id="PTHR43767:SF10">
    <property type="entry name" value="SURFACTIN SYNTHASE SUBUNIT 1"/>
    <property type="match status" value="1"/>
</dbReference>
<evidence type="ECO:0000259" key="1">
    <source>
        <dbReference type="Pfam" id="PF00501"/>
    </source>
</evidence>
<gene>
    <name evidence="2" type="ordered locus">HS_0115</name>
</gene>
<dbReference type="SUPFAM" id="SSF56801">
    <property type="entry name" value="Acetyl-CoA synthetase-like"/>
    <property type="match status" value="1"/>
</dbReference>
<proteinExistence type="predicted"/>
<feature type="domain" description="AMP-dependent synthetase/ligase" evidence="1">
    <location>
        <begin position="111"/>
        <end position="259"/>
    </location>
</feature>
<dbReference type="AlphaFoldDB" id="Q0I109"/>